<dbReference type="CDD" id="cd00158">
    <property type="entry name" value="RHOD"/>
    <property type="match status" value="1"/>
</dbReference>
<evidence type="ECO:0000256" key="1">
    <source>
        <dbReference type="SAM" id="SignalP"/>
    </source>
</evidence>
<dbReference type="PANTHER" id="PTHR44542:SF14">
    <property type="entry name" value="PROTEIN HIGH ARSENIC CONTENT 1, MITOCHONDRIAL-RELATED"/>
    <property type="match status" value="1"/>
</dbReference>
<reference evidence="3" key="2">
    <citation type="submission" date="2023-06" db="EMBL/GenBank/DDBJ databases">
        <authorList>
            <person name="Ma L."/>
            <person name="Liu K.-W."/>
            <person name="Li Z."/>
            <person name="Hsiao Y.-Y."/>
            <person name="Qi Y."/>
            <person name="Fu T."/>
            <person name="Tang G."/>
            <person name="Zhang D."/>
            <person name="Sun W.-H."/>
            <person name="Liu D.-K."/>
            <person name="Li Y."/>
            <person name="Chen G.-Z."/>
            <person name="Liu X.-D."/>
            <person name="Liao X.-Y."/>
            <person name="Jiang Y.-T."/>
            <person name="Yu X."/>
            <person name="Hao Y."/>
            <person name="Huang J."/>
            <person name="Zhao X.-W."/>
            <person name="Ke S."/>
            <person name="Chen Y.-Y."/>
            <person name="Wu W.-L."/>
            <person name="Hsu J.-L."/>
            <person name="Lin Y.-F."/>
            <person name="Huang M.-D."/>
            <person name="Li C.-Y."/>
            <person name="Huang L."/>
            <person name="Wang Z.-W."/>
            <person name="Zhao X."/>
            <person name="Zhong W.-Y."/>
            <person name="Peng D.-H."/>
            <person name="Ahmad S."/>
            <person name="Lan S."/>
            <person name="Zhang J.-S."/>
            <person name="Tsai W.-C."/>
            <person name="Van De Peer Y."/>
            <person name="Liu Z.-J."/>
        </authorList>
    </citation>
    <scope>NUCLEOTIDE SEQUENCE</scope>
    <source>
        <strain evidence="3">CP</strain>
        <tissue evidence="3">Leaves</tissue>
    </source>
</reference>
<dbReference type="InterPro" id="IPR001763">
    <property type="entry name" value="Rhodanese-like_dom"/>
</dbReference>
<dbReference type="Proteomes" id="UP001180020">
    <property type="component" value="Unassembled WGS sequence"/>
</dbReference>
<dbReference type="GO" id="GO:0003824">
    <property type="term" value="F:catalytic activity"/>
    <property type="evidence" value="ECO:0007669"/>
    <property type="project" value="InterPro"/>
</dbReference>
<dbReference type="SUPFAM" id="SSF52821">
    <property type="entry name" value="Rhodanese/Cell cycle control phosphatase"/>
    <property type="match status" value="1"/>
</dbReference>
<evidence type="ECO:0000313" key="4">
    <source>
        <dbReference type="Proteomes" id="UP001180020"/>
    </source>
</evidence>
<feature type="signal peptide" evidence="1">
    <location>
        <begin position="1"/>
        <end position="21"/>
    </location>
</feature>
<dbReference type="EMBL" id="JAUJYO010000003">
    <property type="protein sequence ID" value="KAK1321352.1"/>
    <property type="molecule type" value="Genomic_DNA"/>
</dbReference>
<dbReference type="AlphaFoldDB" id="A0AAV9F9W3"/>
<dbReference type="PANTHER" id="PTHR44542">
    <property type="entry name" value="THIOSULFATE SULFURTRANSFERASE 18"/>
    <property type="match status" value="1"/>
</dbReference>
<organism evidence="3 4">
    <name type="scientific">Acorus calamus</name>
    <name type="common">Sweet flag</name>
    <dbReference type="NCBI Taxonomy" id="4465"/>
    <lineage>
        <taxon>Eukaryota</taxon>
        <taxon>Viridiplantae</taxon>
        <taxon>Streptophyta</taxon>
        <taxon>Embryophyta</taxon>
        <taxon>Tracheophyta</taxon>
        <taxon>Spermatophyta</taxon>
        <taxon>Magnoliopsida</taxon>
        <taxon>Liliopsida</taxon>
        <taxon>Acoraceae</taxon>
        <taxon>Acorus</taxon>
    </lineage>
</organism>
<dbReference type="SMART" id="SM00450">
    <property type="entry name" value="RHOD"/>
    <property type="match status" value="1"/>
</dbReference>
<protein>
    <recommendedName>
        <fullName evidence="2">Rhodanese domain-containing protein</fullName>
    </recommendedName>
</protein>
<dbReference type="PROSITE" id="PS50206">
    <property type="entry name" value="RHODANESE_3"/>
    <property type="match status" value="1"/>
</dbReference>
<evidence type="ECO:0000313" key="3">
    <source>
        <dbReference type="EMBL" id="KAK1321352.1"/>
    </source>
</evidence>
<comment type="caution">
    <text evidence="3">The sequence shown here is derived from an EMBL/GenBank/DDBJ whole genome shotgun (WGS) entry which is preliminary data.</text>
</comment>
<proteinExistence type="predicted"/>
<dbReference type="Gene3D" id="3.40.250.10">
    <property type="entry name" value="Rhodanese-like domain"/>
    <property type="match status" value="1"/>
</dbReference>
<dbReference type="InterPro" id="IPR036873">
    <property type="entry name" value="Rhodanese-like_dom_sf"/>
</dbReference>
<sequence>MDLFKIVFSLLFLFHLGLCRTQSEVLTVDVHSAKDLIRSSHRYLDVRTEEEFKKGHLENALNVPYCFFTPEGTVKNPKFLEQVAAVCNKDDFIVVGCKSGVRSLQASVDLLAADYKNVKNMGGGYAAWVENGFTVKKPNGETLPIV</sequence>
<feature type="chain" id="PRO_5043317189" description="Rhodanese domain-containing protein" evidence="1">
    <location>
        <begin position="22"/>
        <end position="146"/>
    </location>
</feature>
<keyword evidence="1" id="KW-0732">Signal</keyword>
<dbReference type="InterPro" id="IPR044684">
    <property type="entry name" value="STR17/STR18/HARC1-like"/>
</dbReference>
<accession>A0AAV9F9W3</accession>
<feature type="domain" description="Rhodanese" evidence="2">
    <location>
        <begin position="37"/>
        <end position="137"/>
    </location>
</feature>
<reference evidence="3" key="1">
    <citation type="journal article" date="2023" name="Nat. Commun.">
        <title>Diploid and tetraploid genomes of Acorus and the evolution of monocots.</title>
        <authorList>
            <person name="Ma L."/>
            <person name="Liu K.W."/>
            <person name="Li Z."/>
            <person name="Hsiao Y.Y."/>
            <person name="Qi Y."/>
            <person name="Fu T."/>
            <person name="Tang G.D."/>
            <person name="Zhang D."/>
            <person name="Sun W.H."/>
            <person name="Liu D.K."/>
            <person name="Li Y."/>
            <person name="Chen G.Z."/>
            <person name="Liu X.D."/>
            <person name="Liao X.Y."/>
            <person name="Jiang Y.T."/>
            <person name="Yu X."/>
            <person name="Hao Y."/>
            <person name="Huang J."/>
            <person name="Zhao X.W."/>
            <person name="Ke S."/>
            <person name="Chen Y.Y."/>
            <person name="Wu W.L."/>
            <person name="Hsu J.L."/>
            <person name="Lin Y.F."/>
            <person name="Huang M.D."/>
            <person name="Li C.Y."/>
            <person name="Huang L."/>
            <person name="Wang Z.W."/>
            <person name="Zhao X."/>
            <person name="Zhong W.Y."/>
            <person name="Peng D.H."/>
            <person name="Ahmad S."/>
            <person name="Lan S."/>
            <person name="Zhang J.S."/>
            <person name="Tsai W.C."/>
            <person name="Van de Peer Y."/>
            <person name="Liu Z.J."/>
        </authorList>
    </citation>
    <scope>NUCLEOTIDE SEQUENCE</scope>
    <source>
        <strain evidence="3">CP</strain>
    </source>
</reference>
<gene>
    <name evidence="3" type="ORF">QJS10_CPA03g02246</name>
</gene>
<dbReference type="Pfam" id="PF00581">
    <property type="entry name" value="Rhodanese"/>
    <property type="match status" value="1"/>
</dbReference>
<evidence type="ECO:0000259" key="2">
    <source>
        <dbReference type="PROSITE" id="PS50206"/>
    </source>
</evidence>
<keyword evidence="4" id="KW-1185">Reference proteome</keyword>
<name>A0AAV9F9W3_ACOCL</name>